<dbReference type="HOGENOM" id="CLU_060500_4_2_6"/>
<dbReference type="Proteomes" id="UP000008871">
    <property type="component" value="Chromosome"/>
</dbReference>
<dbReference type="Gene3D" id="3.60.10.10">
    <property type="entry name" value="Endonuclease/exonuclease/phosphatase"/>
    <property type="match status" value="1"/>
</dbReference>
<organism evidence="2 3">
    <name type="scientific">Alcanivorax borkumensis (strain ATCC 700651 / DSM 11573 / NCIMB 13689 / SK2)</name>
    <dbReference type="NCBI Taxonomy" id="393595"/>
    <lineage>
        <taxon>Bacteria</taxon>
        <taxon>Pseudomonadati</taxon>
        <taxon>Pseudomonadota</taxon>
        <taxon>Gammaproteobacteria</taxon>
        <taxon>Oceanospirillales</taxon>
        <taxon>Alcanivoracaceae</taxon>
        <taxon>Alcanivorax</taxon>
    </lineage>
</organism>
<gene>
    <name evidence="2" type="ordered locus">ABO_2648</name>
</gene>
<dbReference type="EMBL" id="AM286690">
    <property type="protein sequence ID" value="CAL18096.1"/>
    <property type="molecule type" value="Genomic_DNA"/>
</dbReference>
<proteinExistence type="predicted"/>
<dbReference type="GO" id="GO:0016020">
    <property type="term" value="C:membrane"/>
    <property type="evidence" value="ECO:0007669"/>
    <property type="project" value="GOC"/>
</dbReference>
<dbReference type="KEGG" id="abo:ABO_2648"/>
<sequence>MLLDRARLAYRDWKARPAGFSFAREGARKTRQTREVLLPQDTVKLMSFNIQAGIGSQKFGDYITGSWKHLVAHPRSVETIEQIAQVLSHFDVVGLQEVDGGSLRSRNMNQLVHLASMAGFPVWHQQLNRNLGRFGQFSNGFLSRHQPFEITDHRLPGLPGRGAIVIKYGHPIQPLVVVVAHLALGEKVRNTQLSYLARLLADYKYVVVMGDFNCRLNHLDHSPLAALGLQTVRADNLNTYPSWAPDRHIDHILLSPELESRHTRVLSDCLLSDHLPLATEIIIPDEVIAATREHRLPLID</sequence>
<protein>
    <recommendedName>
        <fullName evidence="1">Endonuclease/exonuclease/phosphatase domain-containing protein</fullName>
    </recommendedName>
</protein>
<name>Q0VL52_ALCBS</name>
<reference evidence="2 3" key="1">
    <citation type="journal article" date="2006" name="Nat. Biotechnol.">
        <title>Genome sequence of the ubiquitous hydrocarbon-degrading marine bacterium Alcanivorax borkumensis.</title>
        <authorList>
            <person name="Schneiker S."/>
            <person name="Martins dos Santos V.A.P."/>
            <person name="Bartels D."/>
            <person name="Bekel T."/>
            <person name="Brecht M."/>
            <person name="Buhrmester J."/>
            <person name="Chernikova T.N."/>
            <person name="Denaro R."/>
            <person name="Ferrer M."/>
            <person name="Gertler C."/>
            <person name="Goesmann A."/>
            <person name="Golyshina O.V."/>
            <person name="Kaminski F."/>
            <person name="Khachane A.N."/>
            <person name="Lang S."/>
            <person name="Linke B."/>
            <person name="McHardy A.C."/>
            <person name="Meyer F."/>
            <person name="Nechitaylo T."/>
            <person name="Puehler A."/>
            <person name="Regenhardt D."/>
            <person name="Rupp O."/>
            <person name="Sabirova J.S."/>
            <person name="Selbitschka W."/>
            <person name="Yakimov M.M."/>
            <person name="Timmis K.N."/>
            <person name="Vorhoelter F.-J."/>
            <person name="Weidner S."/>
            <person name="Kaiser O."/>
            <person name="Golyshin P.N."/>
        </authorList>
    </citation>
    <scope>NUCLEOTIDE SEQUENCE [LARGE SCALE GENOMIC DNA]</scope>
    <source>
        <strain evidence="3">ATCC 700651 / DSM 11573 / NCIMB 13689 / SK2</strain>
    </source>
</reference>
<dbReference type="Pfam" id="PF03372">
    <property type="entry name" value="Exo_endo_phos"/>
    <property type="match status" value="1"/>
</dbReference>
<evidence type="ECO:0000313" key="3">
    <source>
        <dbReference type="Proteomes" id="UP000008871"/>
    </source>
</evidence>
<dbReference type="GO" id="GO:0003824">
    <property type="term" value="F:catalytic activity"/>
    <property type="evidence" value="ECO:0007669"/>
    <property type="project" value="InterPro"/>
</dbReference>
<accession>Q0VL52</accession>
<dbReference type="PANTHER" id="PTHR14859:SF15">
    <property type="entry name" value="ENDONUCLEASE_EXONUCLEASE_PHOSPHATASE DOMAIN-CONTAINING PROTEIN"/>
    <property type="match status" value="1"/>
</dbReference>
<dbReference type="OrthoDB" id="5293344at2"/>
<evidence type="ECO:0000313" key="2">
    <source>
        <dbReference type="EMBL" id="CAL18096.1"/>
    </source>
</evidence>
<dbReference type="InterPro" id="IPR036691">
    <property type="entry name" value="Endo/exonu/phosph_ase_sf"/>
</dbReference>
<dbReference type="GO" id="GO:0006506">
    <property type="term" value="P:GPI anchor biosynthetic process"/>
    <property type="evidence" value="ECO:0007669"/>
    <property type="project" value="TreeGrafter"/>
</dbReference>
<dbReference type="AlphaFoldDB" id="Q0VL52"/>
<evidence type="ECO:0000259" key="1">
    <source>
        <dbReference type="Pfam" id="PF03372"/>
    </source>
</evidence>
<dbReference type="InterPro" id="IPR005135">
    <property type="entry name" value="Endo/exonuclease/phosphatase"/>
</dbReference>
<dbReference type="RefSeq" id="WP_011589919.1">
    <property type="nucleotide sequence ID" value="NC_008260.1"/>
</dbReference>
<dbReference type="STRING" id="393595.ABO_2648"/>
<dbReference type="SUPFAM" id="SSF56219">
    <property type="entry name" value="DNase I-like"/>
    <property type="match status" value="1"/>
</dbReference>
<feature type="domain" description="Endonuclease/exonuclease/phosphatase" evidence="1">
    <location>
        <begin position="46"/>
        <end position="274"/>
    </location>
</feature>
<dbReference type="PANTHER" id="PTHR14859">
    <property type="entry name" value="CALCOFLUOR WHITE HYPERSENSITIVE PROTEIN PRECURSOR"/>
    <property type="match status" value="1"/>
</dbReference>
<keyword evidence="3" id="KW-1185">Reference proteome</keyword>
<dbReference type="eggNOG" id="COG3568">
    <property type="taxonomic scope" value="Bacteria"/>
</dbReference>
<dbReference type="InterPro" id="IPR051916">
    <property type="entry name" value="GPI-anchor_lipid_remodeler"/>
</dbReference>